<evidence type="ECO:0000256" key="1">
    <source>
        <dbReference type="SAM" id="MobiDB-lite"/>
    </source>
</evidence>
<dbReference type="GeneID" id="5418167"/>
<reference evidence="2 3" key="1">
    <citation type="journal article" date="2007" name="Nat. Genet.">
        <title>Comparative genomic analysis of three Leishmania species that cause diverse human disease.</title>
        <authorList>
            <person name="Peacock C.S."/>
            <person name="Seeger K."/>
            <person name="Harris D."/>
            <person name="Murphy L."/>
            <person name="Ruiz J.C."/>
            <person name="Quail M.A."/>
            <person name="Peters N."/>
            <person name="Adlem E."/>
            <person name="Tivey A."/>
            <person name="Aslett M."/>
            <person name="Kerhornou A."/>
            <person name="Ivens A."/>
            <person name="Fraser A."/>
            <person name="Rajandream M.A."/>
            <person name="Carver T."/>
            <person name="Norbertczak H."/>
            <person name="Chillingworth T."/>
            <person name="Hance Z."/>
            <person name="Jagels K."/>
            <person name="Moule S."/>
            <person name="Ormond D."/>
            <person name="Rutter S."/>
            <person name="Squares R."/>
            <person name="Whitehead S."/>
            <person name="Rabbinowitsch E."/>
            <person name="Arrowsmith C."/>
            <person name="White B."/>
            <person name="Thurston S."/>
            <person name="Bringaud F."/>
            <person name="Baldauf S.L."/>
            <person name="Faulconbridge A."/>
            <person name="Jeffares D."/>
            <person name="Depledge D.P."/>
            <person name="Oyola S.O."/>
            <person name="Hilley J.D."/>
            <person name="Brito L.O."/>
            <person name="Tosi L.R."/>
            <person name="Barrell B."/>
            <person name="Cruz A.K."/>
            <person name="Mottram J.C."/>
            <person name="Smith D.F."/>
            <person name="Berriman M."/>
        </authorList>
    </citation>
    <scope>NUCLEOTIDE SEQUENCE [LARGE SCALE GENOMIC DNA]</scope>
    <source>
        <strain evidence="2 3">MHOM/BR/75/M2904</strain>
    </source>
</reference>
<protein>
    <submittedName>
        <fullName evidence="2">Aminopeptidase</fullName>
    </submittedName>
</protein>
<dbReference type="EMBL" id="FR799006">
    <property type="protein sequence ID" value="CAM42681.1"/>
    <property type="molecule type" value="Genomic_DNA"/>
</dbReference>
<proteinExistence type="predicted"/>
<keyword evidence="2" id="KW-0645">Protease</keyword>
<sequence length="118" mass="12993">MRKYKADSGGSAKFNSPSPSSSTAKLPKSTIQASEKGHEFTGASYQHARSAIKQLIADHGFDRFLLCLQQLLHKHVVIPMREVEEKGGIEVLRRIGADVAVSPYLSTREFLHAVETSL</sequence>
<dbReference type="VEuPathDB" id="TriTrypDB:LbrM.31.2610"/>
<evidence type="ECO:0000313" key="2">
    <source>
        <dbReference type="EMBL" id="CAM42681.1"/>
    </source>
</evidence>
<name>A4HJL6_LEIBR</name>
<dbReference type="InParanoid" id="A4HJL6"/>
<organism evidence="2 3">
    <name type="scientific">Leishmania braziliensis</name>
    <dbReference type="NCBI Taxonomy" id="5660"/>
    <lineage>
        <taxon>Eukaryota</taxon>
        <taxon>Discoba</taxon>
        <taxon>Euglenozoa</taxon>
        <taxon>Kinetoplastea</taxon>
        <taxon>Metakinetoplastina</taxon>
        <taxon>Trypanosomatida</taxon>
        <taxon>Trypanosomatidae</taxon>
        <taxon>Leishmaniinae</taxon>
        <taxon>Leishmania</taxon>
        <taxon>Leishmania braziliensis species complex</taxon>
    </lineage>
</organism>
<dbReference type="KEGG" id="lbz:LBRM_31_2610"/>
<keyword evidence="3" id="KW-1185">Reference proteome</keyword>
<accession>A4HJL6</accession>
<keyword evidence="2" id="KW-0378">Hydrolase</keyword>
<gene>
    <name evidence="2" type="ORF">LBRM_31_2610</name>
</gene>
<dbReference type="STRING" id="5660.A4HJL6"/>
<dbReference type="Proteomes" id="UP000007258">
    <property type="component" value="Chromosome 31"/>
</dbReference>
<keyword evidence="2" id="KW-0031">Aminopeptidase</keyword>
<evidence type="ECO:0000313" key="3">
    <source>
        <dbReference type="Proteomes" id="UP000007258"/>
    </source>
</evidence>
<dbReference type="GO" id="GO:0004177">
    <property type="term" value="F:aminopeptidase activity"/>
    <property type="evidence" value="ECO:0007669"/>
    <property type="project" value="UniProtKB-KW"/>
</dbReference>
<dbReference type="RefSeq" id="XP_001567253.1">
    <property type="nucleotide sequence ID" value="XM_001567203.1"/>
</dbReference>
<reference evidence="2 3" key="2">
    <citation type="journal article" date="2011" name="Genome Res.">
        <title>Chromosome and gene copy number variation allow major structural change between species and strains of Leishmania.</title>
        <authorList>
            <person name="Rogers M.B."/>
            <person name="Hilley J.D."/>
            <person name="Dickens N.J."/>
            <person name="Wilkes J."/>
            <person name="Bates P.A."/>
            <person name="Depledge D.P."/>
            <person name="Harris D."/>
            <person name="Her Y."/>
            <person name="Herzyk P."/>
            <person name="Imamura H."/>
            <person name="Otto T.D."/>
            <person name="Sanders M."/>
            <person name="Seeger K."/>
            <person name="Dujardin J.C."/>
            <person name="Berriman M."/>
            <person name="Smith D.F."/>
            <person name="Hertz-Fowler C."/>
            <person name="Mottram J.C."/>
        </authorList>
    </citation>
    <scope>NUCLEOTIDE SEQUENCE [LARGE SCALE GENOMIC DNA]</scope>
    <source>
        <strain evidence="2 3">MHOM/BR/75/M2904</strain>
    </source>
</reference>
<feature type="region of interest" description="Disordered" evidence="1">
    <location>
        <begin position="1"/>
        <end position="39"/>
    </location>
</feature>
<dbReference type="AlphaFoldDB" id="A4HJL6"/>